<dbReference type="Gene3D" id="3.40.30.10">
    <property type="entry name" value="Glutaredoxin"/>
    <property type="match status" value="1"/>
</dbReference>
<evidence type="ECO:0000313" key="4">
    <source>
        <dbReference type="Proteomes" id="UP000007799"/>
    </source>
</evidence>
<dbReference type="EMBL" id="GL832975">
    <property type="protein sequence ID" value="EGD76790.1"/>
    <property type="molecule type" value="Genomic_DNA"/>
</dbReference>
<proteinExistence type="inferred from homology"/>
<dbReference type="InterPro" id="IPR024253">
    <property type="entry name" value="Phosducin_thioredoxin-like_dom"/>
</dbReference>
<dbReference type="GeneID" id="16071724"/>
<dbReference type="SUPFAM" id="SSF52833">
    <property type="entry name" value="Thioredoxin-like"/>
    <property type="match status" value="1"/>
</dbReference>
<evidence type="ECO:0000256" key="1">
    <source>
        <dbReference type="ARBA" id="ARBA00009686"/>
    </source>
</evidence>
<protein>
    <recommendedName>
        <fullName evidence="2">Phosducin domain-containing protein</fullName>
    </recommendedName>
</protein>
<name>F2UI41_SALR5</name>
<dbReference type="AlphaFoldDB" id="F2UI41"/>
<dbReference type="Pfam" id="PF02114">
    <property type="entry name" value="Phosducin"/>
    <property type="match status" value="1"/>
</dbReference>
<dbReference type="OrthoDB" id="45518at2759"/>
<dbReference type="PANTHER" id="PTHR45809:SF3">
    <property type="entry name" value="VIRAL IAP-ASSOCIATED FACTOR HOMOLOG"/>
    <property type="match status" value="1"/>
</dbReference>
<dbReference type="OMA" id="FCEIRAN"/>
<reference evidence="3" key="1">
    <citation type="submission" date="2009-08" db="EMBL/GenBank/DDBJ databases">
        <title>Annotation of Salpingoeca rosetta.</title>
        <authorList>
            <consortium name="The Broad Institute Genome Sequencing Platform"/>
            <person name="Russ C."/>
            <person name="Cuomo C."/>
            <person name="Burger G."/>
            <person name="Gray M.W."/>
            <person name="Holland P.W.H."/>
            <person name="King N."/>
            <person name="Lang F.B.F."/>
            <person name="Roger A.J."/>
            <person name="Ruiz-Trillo I."/>
            <person name="Young S.K."/>
            <person name="Zeng Q."/>
            <person name="Gargeya S."/>
            <person name="Alvarado L."/>
            <person name="Berlin A."/>
            <person name="Chapman S.B."/>
            <person name="Chen Z."/>
            <person name="Freedman E."/>
            <person name="Gellesch M."/>
            <person name="Goldberg J."/>
            <person name="Griggs A."/>
            <person name="Gujja S."/>
            <person name="Heilman E."/>
            <person name="Heiman D."/>
            <person name="Howarth C."/>
            <person name="Mehta T."/>
            <person name="Neiman D."/>
            <person name="Pearson M."/>
            <person name="Roberts A."/>
            <person name="Saif S."/>
            <person name="Shea T."/>
            <person name="Shenoy N."/>
            <person name="Sisk P."/>
            <person name="Stolte C."/>
            <person name="Sykes S."/>
            <person name="White J."/>
            <person name="Yandava C."/>
            <person name="Haas B."/>
            <person name="Nusbaum C."/>
            <person name="Birren B."/>
        </authorList>
    </citation>
    <scope>NUCLEOTIDE SEQUENCE [LARGE SCALE GENOMIC DNA]</scope>
    <source>
        <strain evidence="3">ATCC 50818</strain>
    </source>
</reference>
<dbReference type="InParanoid" id="F2UI41"/>
<dbReference type="FunCoup" id="F2UI41">
    <property type="interactions" value="1860"/>
</dbReference>
<dbReference type="InterPro" id="IPR051498">
    <property type="entry name" value="Phosducin-like_chap/apop_reg"/>
</dbReference>
<evidence type="ECO:0000259" key="2">
    <source>
        <dbReference type="Pfam" id="PF02114"/>
    </source>
</evidence>
<gene>
    <name evidence="3" type="ORF">PTSG_08141</name>
</gene>
<evidence type="ECO:0000313" key="3">
    <source>
        <dbReference type="EMBL" id="EGD76790.1"/>
    </source>
</evidence>
<dbReference type="Proteomes" id="UP000007799">
    <property type="component" value="Unassembled WGS sequence"/>
</dbReference>
<organism evidence="4">
    <name type="scientific">Salpingoeca rosetta (strain ATCC 50818 / BSB-021)</name>
    <dbReference type="NCBI Taxonomy" id="946362"/>
    <lineage>
        <taxon>Eukaryota</taxon>
        <taxon>Choanoflagellata</taxon>
        <taxon>Craspedida</taxon>
        <taxon>Salpingoecidae</taxon>
        <taxon>Salpingoeca</taxon>
    </lineage>
</organism>
<dbReference type="RefSeq" id="XP_004991162.1">
    <property type="nucleotide sequence ID" value="XM_004991105.1"/>
</dbReference>
<dbReference type="GO" id="GO:0005737">
    <property type="term" value="C:cytoplasm"/>
    <property type="evidence" value="ECO:0007669"/>
    <property type="project" value="TreeGrafter"/>
</dbReference>
<comment type="similarity">
    <text evidence="1">Belongs to the phosducin family.</text>
</comment>
<keyword evidence="4" id="KW-1185">Reference proteome</keyword>
<dbReference type="GO" id="GO:0006457">
    <property type="term" value="P:protein folding"/>
    <property type="evidence" value="ECO:0007669"/>
    <property type="project" value="TreeGrafter"/>
</dbReference>
<dbReference type="InterPro" id="IPR036249">
    <property type="entry name" value="Thioredoxin-like_sf"/>
</dbReference>
<dbReference type="eggNOG" id="KOG3170">
    <property type="taxonomic scope" value="Eukaryota"/>
</dbReference>
<dbReference type="PANTHER" id="PTHR45809">
    <property type="entry name" value="VIRAL IAP-ASSOCIATED FACTOR HOMOLOG"/>
    <property type="match status" value="1"/>
</dbReference>
<dbReference type="KEGG" id="sre:PTSG_08141"/>
<dbReference type="STRING" id="946362.F2UI41"/>
<accession>F2UI41</accession>
<dbReference type="CDD" id="cd02988">
    <property type="entry name" value="Phd_like_VIAF"/>
    <property type="match status" value="1"/>
</dbReference>
<feature type="domain" description="Phosducin" evidence="2">
    <location>
        <begin position="35"/>
        <end position="179"/>
    </location>
</feature>
<sequence>MQNPDEDTEWNDILRAKGILPQKEVEVTEDDLTEMIDEAARKQMLKEQGKKDMEDMSLEELNEVEDDEDERVWLEYRAKRLAELKERQKKARFGSIKEISAEEYRSEVNDAGEGIWVILHLYKTDNLICRRLQGILQQLASKFPAVKFLQSVSTRCIPNYPDKNLPTIFVYHEGDLKKQYTGPHIFGGQSMTADGVEWALAQVGAVESDIEDPRDTLMARTLKDLRVTRTRVAGDSESDDDSDSD</sequence>